<dbReference type="Pfam" id="PF00117">
    <property type="entry name" value="GATase"/>
    <property type="match status" value="1"/>
</dbReference>
<dbReference type="EC" id="6.3.5.2" evidence="2"/>
<dbReference type="InterPro" id="IPR044992">
    <property type="entry name" value="ChyE-like"/>
</dbReference>
<dbReference type="PANTHER" id="PTHR42695:SF5">
    <property type="entry name" value="GLUTAMINE AMIDOTRANSFERASE YLR126C-RELATED"/>
    <property type="match status" value="1"/>
</dbReference>
<dbReference type="GO" id="GO:0003922">
    <property type="term" value="F:GMP synthase (glutamine-hydrolyzing) activity"/>
    <property type="evidence" value="ECO:0007669"/>
    <property type="project" value="UniProtKB-EC"/>
</dbReference>
<reference evidence="2 3" key="1">
    <citation type="submission" date="2014-07" db="EMBL/GenBank/DDBJ databases">
        <title>Methanogenic archaea and the global carbon cycle.</title>
        <authorList>
            <person name="Henriksen J.R."/>
            <person name="Luke J."/>
            <person name="Reinhart S."/>
            <person name="Benedict M.N."/>
            <person name="Youngblut N.D."/>
            <person name="Metcalf M.E."/>
            <person name="Whitaker R.J."/>
            <person name="Metcalf W.W."/>
        </authorList>
    </citation>
    <scope>NUCLEOTIDE SEQUENCE [LARGE SCALE GENOMIC DNA]</scope>
    <source>
        <strain evidence="2 3">T4/M</strain>
    </source>
</reference>
<keyword evidence="2" id="KW-0315">Glutamine amidotransferase</keyword>
<evidence type="ECO:0000313" key="3">
    <source>
        <dbReference type="Proteomes" id="UP000033111"/>
    </source>
</evidence>
<dbReference type="OrthoDB" id="7388at2157"/>
<dbReference type="RefSeq" id="WP_048171667.1">
    <property type="nucleotide sequence ID" value="NZ_CP009506.1"/>
</dbReference>
<organism evidence="2 3">
    <name type="scientific">Methanosarcina siciliae T4/M</name>
    <dbReference type="NCBI Taxonomy" id="1434120"/>
    <lineage>
        <taxon>Archaea</taxon>
        <taxon>Methanobacteriati</taxon>
        <taxon>Methanobacteriota</taxon>
        <taxon>Stenosarchaea group</taxon>
        <taxon>Methanomicrobia</taxon>
        <taxon>Methanosarcinales</taxon>
        <taxon>Methanosarcinaceae</taxon>
        <taxon>Methanosarcina</taxon>
    </lineage>
</organism>
<gene>
    <name evidence="2" type="ORF">MSSIT_1622</name>
</gene>
<dbReference type="Proteomes" id="UP000033111">
    <property type="component" value="Chromosome"/>
</dbReference>
<dbReference type="CDD" id="cd01741">
    <property type="entry name" value="GATase1_1"/>
    <property type="match status" value="1"/>
</dbReference>
<evidence type="ECO:0000259" key="1">
    <source>
        <dbReference type="Pfam" id="PF00117"/>
    </source>
</evidence>
<dbReference type="InterPro" id="IPR017926">
    <property type="entry name" value="GATASE"/>
</dbReference>
<dbReference type="GeneID" id="24860458"/>
<proteinExistence type="predicted"/>
<dbReference type="PROSITE" id="PS51273">
    <property type="entry name" value="GATASE_TYPE_1"/>
    <property type="match status" value="1"/>
</dbReference>
<dbReference type="PATRIC" id="fig|1434120.4.peg.2077"/>
<keyword evidence="2" id="KW-0436">Ligase</keyword>
<dbReference type="KEGG" id="msw:MSSIT_1622"/>
<dbReference type="AlphaFoldDB" id="A0A0E3L8D7"/>
<keyword evidence="2" id="KW-0808">Transferase</keyword>
<dbReference type="EMBL" id="CP009506">
    <property type="protein sequence ID" value="AKB28341.1"/>
    <property type="molecule type" value="Genomic_DNA"/>
</dbReference>
<sequence>MKIHCIRHVNFETPGTITEWIERKNHFLSTTHLYENESFPEIDTFDLLIVMGGPMNIYEYEKYPWLREEKAFLEKAIAGRKAVLGICLGAQLLADILKAEVFKNDSKEIGWFPVFAERTEKAEIPLLEGIPEKFLAFHWHGDTFSLPGGAKKLFESEACKNQGFTYENRVVGLQFHLEMSNETIGNVIENCRDELVEGRYIQKEDEMLNRPDLLKESEQLMFRLLDNLEKTITY</sequence>
<dbReference type="GO" id="GO:0005829">
    <property type="term" value="C:cytosol"/>
    <property type="evidence" value="ECO:0007669"/>
    <property type="project" value="TreeGrafter"/>
</dbReference>
<protein>
    <submittedName>
        <fullName evidence="2">Glutamine amidotransferase class-I</fullName>
        <ecNumber evidence="2">6.3.5.2</ecNumber>
    </submittedName>
</protein>
<dbReference type="HOGENOM" id="CLU_054974_3_3_2"/>
<dbReference type="InterPro" id="IPR029062">
    <property type="entry name" value="Class_I_gatase-like"/>
</dbReference>
<name>A0A0E3L8D7_9EURY</name>
<dbReference type="PANTHER" id="PTHR42695">
    <property type="entry name" value="GLUTAMINE AMIDOTRANSFERASE YLR126C-RELATED"/>
    <property type="match status" value="1"/>
</dbReference>
<dbReference type="GO" id="GO:0016740">
    <property type="term" value="F:transferase activity"/>
    <property type="evidence" value="ECO:0007669"/>
    <property type="project" value="UniProtKB-KW"/>
</dbReference>
<evidence type="ECO:0000313" key="2">
    <source>
        <dbReference type="EMBL" id="AKB28341.1"/>
    </source>
</evidence>
<dbReference type="SUPFAM" id="SSF52317">
    <property type="entry name" value="Class I glutamine amidotransferase-like"/>
    <property type="match status" value="1"/>
</dbReference>
<dbReference type="FunFam" id="3.40.50.880:FF:000033">
    <property type="entry name" value="Glutamine amidotransferase class-I"/>
    <property type="match status" value="1"/>
</dbReference>
<feature type="domain" description="Glutamine amidotransferase" evidence="1">
    <location>
        <begin position="31"/>
        <end position="186"/>
    </location>
</feature>
<dbReference type="Gene3D" id="3.40.50.880">
    <property type="match status" value="1"/>
</dbReference>
<accession>A0A0E3L8D7</accession>
<keyword evidence="3" id="KW-1185">Reference proteome</keyword>